<dbReference type="SUPFAM" id="SSF51735">
    <property type="entry name" value="NAD(P)-binding Rossmann-fold domains"/>
    <property type="match status" value="1"/>
</dbReference>
<dbReference type="PRINTS" id="PR00080">
    <property type="entry name" value="SDRFAMILY"/>
</dbReference>
<dbReference type="PANTHER" id="PTHR43943">
    <property type="entry name" value="DEHYDROGENASE/REDUCTASE (SDR FAMILY) MEMBER 4"/>
    <property type="match status" value="1"/>
</dbReference>
<proteinExistence type="inferred from homology"/>
<protein>
    <submittedName>
        <fullName evidence="3">NAD(P)-dependent oxidoreductase</fullName>
    </submittedName>
</protein>
<dbReference type="Proteomes" id="UP000219914">
    <property type="component" value="Unassembled WGS sequence"/>
</dbReference>
<accession>A0ABX4JSX6</accession>
<name>A0ABX4JSX6_9HYPH</name>
<dbReference type="Gene3D" id="3.40.50.720">
    <property type="entry name" value="NAD(P)-binding Rossmann-like Domain"/>
    <property type="match status" value="1"/>
</dbReference>
<dbReference type="RefSeq" id="WP_077991676.1">
    <property type="nucleotide sequence ID" value="NZ_LODW01000043.1"/>
</dbReference>
<keyword evidence="4" id="KW-1185">Reference proteome</keyword>
<evidence type="ECO:0000256" key="1">
    <source>
        <dbReference type="ARBA" id="ARBA00006484"/>
    </source>
</evidence>
<dbReference type="Pfam" id="PF13561">
    <property type="entry name" value="adh_short_C2"/>
    <property type="match status" value="1"/>
</dbReference>
<sequence length="255" mass="26569">MDLQLTGKKALVTGSTRGIGLAIAERLALEGADVAICARSGDAVDDVVKALECKGGKAWGRSVDVKDPAALRSWVENAAAALGGVDILVANASALSFGLSIEAFQSAFDVDLIHTVTAVEAVMPYLERSRAGRIVAIGSIGGVEDSELNAYTEVSYGAIKAALHFYIKSLARTVAPKGIRANVVSPGSTFFDGGAWDQVKSEQPEHFHKAVAMIPMGRMARPEEIANVVAFAASPAASYVTGANLVVDGAITRRI</sequence>
<dbReference type="InterPro" id="IPR002347">
    <property type="entry name" value="SDR_fam"/>
</dbReference>
<dbReference type="EMBL" id="NWSY01000015">
    <property type="protein sequence ID" value="PDT21837.1"/>
    <property type="molecule type" value="Genomic_DNA"/>
</dbReference>
<evidence type="ECO:0000313" key="4">
    <source>
        <dbReference type="Proteomes" id="UP000219914"/>
    </source>
</evidence>
<evidence type="ECO:0000313" key="3">
    <source>
        <dbReference type="EMBL" id="PDT21837.1"/>
    </source>
</evidence>
<comment type="similarity">
    <text evidence="1">Belongs to the short-chain dehydrogenases/reductases (SDR) family.</text>
</comment>
<dbReference type="PANTHER" id="PTHR43943:SF17">
    <property type="entry name" value="3-PHENYLPROPIONATE-DIHYDRODIOL_CINNAMIC ACID-DIHYDRODIOL DEHYDROGENASE"/>
    <property type="match status" value="1"/>
</dbReference>
<dbReference type="PRINTS" id="PR00081">
    <property type="entry name" value="GDHRDH"/>
</dbReference>
<evidence type="ECO:0000256" key="2">
    <source>
        <dbReference type="ARBA" id="ARBA00023002"/>
    </source>
</evidence>
<comment type="caution">
    <text evidence="3">The sequence shown here is derived from an EMBL/GenBank/DDBJ whole genome shotgun (WGS) entry which is preliminary data.</text>
</comment>
<reference evidence="3 4" key="1">
    <citation type="submission" date="2017-09" db="EMBL/GenBank/DDBJ databases">
        <title>Comparative genomics of rhizobia isolated from Phaseolus vulgaris in China.</title>
        <authorList>
            <person name="Tong W."/>
        </authorList>
    </citation>
    <scope>NUCLEOTIDE SEQUENCE [LARGE SCALE GENOMIC DNA]</scope>
    <source>
        <strain evidence="3 4">FH14</strain>
    </source>
</reference>
<gene>
    <name evidence="3" type="ORF">CO674_20045</name>
</gene>
<keyword evidence="2" id="KW-0560">Oxidoreductase</keyword>
<organism evidence="3 4">
    <name type="scientific">Rhizobium hidalgonense</name>
    <dbReference type="NCBI Taxonomy" id="1538159"/>
    <lineage>
        <taxon>Bacteria</taxon>
        <taxon>Pseudomonadati</taxon>
        <taxon>Pseudomonadota</taxon>
        <taxon>Alphaproteobacteria</taxon>
        <taxon>Hyphomicrobiales</taxon>
        <taxon>Rhizobiaceae</taxon>
        <taxon>Rhizobium/Agrobacterium group</taxon>
        <taxon>Rhizobium</taxon>
    </lineage>
</organism>
<dbReference type="InterPro" id="IPR036291">
    <property type="entry name" value="NAD(P)-bd_dom_sf"/>
</dbReference>